<dbReference type="EMBL" id="BART01040060">
    <property type="protein sequence ID" value="GAH25707.1"/>
    <property type="molecule type" value="Genomic_DNA"/>
</dbReference>
<accession>X1DZK7</accession>
<dbReference type="AlphaFoldDB" id="X1DZK7"/>
<dbReference type="SUPFAM" id="SSF51735">
    <property type="entry name" value="NAD(P)-binding Rossmann-fold domains"/>
    <property type="match status" value="1"/>
</dbReference>
<feature type="non-terminal residue" evidence="2">
    <location>
        <position position="104"/>
    </location>
</feature>
<gene>
    <name evidence="2" type="ORF">S01H4_65451</name>
</gene>
<dbReference type="GO" id="GO:0016616">
    <property type="term" value="F:oxidoreductase activity, acting on the CH-OH group of donors, NAD or NADP as acceptor"/>
    <property type="evidence" value="ECO:0007669"/>
    <property type="project" value="InterPro"/>
</dbReference>
<sequence length="104" mass="11615">KGYKVTRDYSDLLNDNEIIQICVPIPNKDGIQDLSIISKVAEKLGKCLVKTDKYKVIVIRSTILPTNTRNKILPIIQETSGLNPGEDFGLCVNPEFLRQNSALD</sequence>
<dbReference type="InterPro" id="IPR036291">
    <property type="entry name" value="NAD(P)-bd_dom_sf"/>
</dbReference>
<proteinExistence type="predicted"/>
<dbReference type="PANTHER" id="PTHR43750">
    <property type="entry name" value="UDP-GLUCOSE 6-DEHYDROGENASE TUAD"/>
    <property type="match status" value="1"/>
</dbReference>
<dbReference type="GO" id="GO:0051287">
    <property type="term" value="F:NAD binding"/>
    <property type="evidence" value="ECO:0007669"/>
    <property type="project" value="InterPro"/>
</dbReference>
<feature type="domain" description="UDP-glucose/GDP-mannose dehydrogenase N-terminal" evidence="1">
    <location>
        <begin position="3"/>
        <end position="103"/>
    </location>
</feature>
<evidence type="ECO:0000259" key="1">
    <source>
        <dbReference type="Pfam" id="PF03721"/>
    </source>
</evidence>
<comment type="caution">
    <text evidence="2">The sequence shown here is derived from an EMBL/GenBank/DDBJ whole genome shotgun (WGS) entry which is preliminary data.</text>
</comment>
<protein>
    <recommendedName>
        <fullName evidence="1">UDP-glucose/GDP-mannose dehydrogenase N-terminal domain-containing protein</fullName>
    </recommendedName>
</protein>
<dbReference type="PANTHER" id="PTHR43750:SF3">
    <property type="entry name" value="UDP-GLUCOSE 6-DEHYDROGENASE TUAD"/>
    <property type="match status" value="1"/>
</dbReference>
<dbReference type="InterPro" id="IPR001732">
    <property type="entry name" value="UDP-Glc/GDP-Man_DH_N"/>
</dbReference>
<name>X1DZK7_9ZZZZ</name>
<feature type="non-terminal residue" evidence="2">
    <location>
        <position position="1"/>
    </location>
</feature>
<reference evidence="2" key="1">
    <citation type="journal article" date="2014" name="Front. Microbiol.">
        <title>High frequency of phylogenetically diverse reductive dehalogenase-homologous genes in deep subseafloor sedimentary metagenomes.</title>
        <authorList>
            <person name="Kawai M."/>
            <person name="Futagami T."/>
            <person name="Toyoda A."/>
            <person name="Takaki Y."/>
            <person name="Nishi S."/>
            <person name="Hori S."/>
            <person name="Arai W."/>
            <person name="Tsubouchi T."/>
            <person name="Morono Y."/>
            <person name="Uchiyama I."/>
            <person name="Ito T."/>
            <person name="Fujiyama A."/>
            <person name="Inagaki F."/>
            <person name="Takami H."/>
        </authorList>
    </citation>
    <scope>NUCLEOTIDE SEQUENCE</scope>
    <source>
        <strain evidence="2">Expedition CK06-06</strain>
    </source>
</reference>
<dbReference type="Pfam" id="PF03721">
    <property type="entry name" value="UDPG_MGDP_dh_N"/>
    <property type="match status" value="1"/>
</dbReference>
<evidence type="ECO:0000313" key="2">
    <source>
        <dbReference type="EMBL" id="GAH25707.1"/>
    </source>
</evidence>
<dbReference type="Gene3D" id="3.40.50.720">
    <property type="entry name" value="NAD(P)-binding Rossmann-like Domain"/>
    <property type="match status" value="1"/>
</dbReference>
<organism evidence="2">
    <name type="scientific">marine sediment metagenome</name>
    <dbReference type="NCBI Taxonomy" id="412755"/>
    <lineage>
        <taxon>unclassified sequences</taxon>
        <taxon>metagenomes</taxon>
        <taxon>ecological metagenomes</taxon>
    </lineage>
</organism>